<comment type="caution">
    <text evidence="2">The sequence shown here is derived from an EMBL/GenBank/DDBJ whole genome shotgun (WGS) entry which is preliminary data.</text>
</comment>
<evidence type="ECO:0000313" key="3">
    <source>
        <dbReference type="Proteomes" id="UP000290289"/>
    </source>
</evidence>
<dbReference type="Proteomes" id="UP000290289">
    <property type="component" value="Chromosome 12"/>
</dbReference>
<evidence type="ECO:0000256" key="1">
    <source>
        <dbReference type="SAM" id="MobiDB-lite"/>
    </source>
</evidence>
<reference evidence="2 3" key="1">
    <citation type="submission" date="2018-10" db="EMBL/GenBank/DDBJ databases">
        <title>A high-quality apple genome assembly.</title>
        <authorList>
            <person name="Hu J."/>
        </authorList>
    </citation>
    <scope>NUCLEOTIDE SEQUENCE [LARGE SCALE GENOMIC DNA]</scope>
    <source>
        <strain evidence="3">cv. HFTH1</strain>
        <tissue evidence="2">Young leaf</tissue>
    </source>
</reference>
<feature type="region of interest" description="Disordered" evidence="1">
    <location>
        <begin position="86"/>
        <end position="111"/>
    </location>
</feature>
<sequence>MSAEQVQNQNYESQYALQTHGPPKTSSPPLEKAPLGITLLVADPFTIISTPIKHHYFHIQINTSHQYQLADSVACFFFKMAKTETQETQPPSGYPTETENPPTGKKFRPWTKKKGDRGFIEGWYPLRLMLLLAMQAPETILLSNGHLGRKTKAVSKRLQLCNL</sequence>
<dbReference type="EMBL" id="RDQH01000338">
    <property type="protein sequence ID" value="RXH80980.1"/>
    <property type="molecule type" value="Genomic_DNA"/>
</dbReference>
<name>A0A498ICM3_MALDO</name>
<proteinExistence type="predicted"/>
<keyword evidence="3" id="KW-1185">Reference proteome</keyword>
<gene>
    <name evidence="2" type="ORF">DVH24_004894</name>
</gene>
<organism evidence="2 3">
    <name type="scientific">Malus domestica</name>
    <name type="common">Apple</name>
    <name type="synonym">Pyrus malus</name>
    <dbReference type="NCBI Taxonomy" id="3750"/>
    <lineage>
        <taxon>Eukaryota</taxon>
        <taxon>Viridiplantae</taxon>
        <taxon>Streptophyta</taxon>
        <taxon>Embryophyta</taxon>
        <taxon>Tracheophyta</taxon>
        <taxon>Spermatophyta</taxon>
        <taxon>Magnoliopsida</taxon>
        <taxon>eudicotyledons</taxon>
        <taxon>Gunneridae</taxon>
        <taxon>Pentapetalae</taxon>
        <taxon>rosids</taxon>
        <taxon>fabids</taxon>
        <taxon>Rosales</taxon>
        <taxon>Rosaceae</taxon>
        <taxon>Amygdaloideae</taxon>
        <taxon>Maleae</taxon>
        <taxon>Malus</taxon>
    </lineage>
</organism>
<evidence type="ECO:0000313" key="2">
    <source>
        <dbReference type="EMBL" id="RXH80980.1"/>
    </source>
</evidence>
<dbReference type="AlphaFoldDB" id="A0A498ICM3"/>
<protein>
    <submittedName>
        <fullName evidence="2">Uncharacterized protein</fullName>
    </submittedName>
</protein>
<accession>A0A498ICM3</accession>
<feature type="compositionally biased region" description="Polar residues" evidence="1">
    <location>
        <begin position="86"/>
        <end position="101"/>
    </location>
</feature>